<evidence type="ECO:0000313" key="2">
    <source>
        <dbReference type="EMBL" id="MCP8937438.1"/>
    </source>
</evidence>
<dbReference type="Pfam" id="PF00149">
    <property type="entry name" value="Metallophos"/>
    <property type="match status" value="1"/>
</dbReference>
<dbReference type="InterPro" id="IPR029052">
    <property type="entry name" value="Metallo-depent_PP-like"/>
</dbReference>
<dbReference type="Proteomes" id="UP001205890">
    <property type="component" value="Unassembled WGS sequence"/>
</dbReference>
<dbReference type="SUPFAM" id="SSF56300">
    <property type="entry name" value="Metallo-dependent phosphatases"/>
    <property type="match status" value="1"/>
</dbReference>
<dbReference type="InterPro" id="IPR004843">
    <property type="entry name" value="Calcineurin-like_PHP"/>
</dbReference>
<dbReference type="PANTHER" id="PTHR43143:SF1">
    <property type="entry name" value="SERINE_THREONINE-PROTEIN PHOSPHATASE CPPED1"/>
    <property type="match status" value="1"/>
</dbReference>
<proteinExistence type="predicted"/>
<organism evidence="2 3">
    <name type="scientific">Alsobacter ponti</name>
    <dbReference type="NCBI Taxonomy" id="2962936"/>
    <lineage>
        <taxon>Bacteria</taxon>
        <taxon>Pseudomonadati</taxon>
        <taxon>Pseudomonadota</taxon>
        <taxon>Alphaproteobacteria</taxon>
        <taxon>Hyphomicrobiales</taxon>
        <taxon>Alsobacteraceae</taxon>
        <taxon>Alsobacter</taxon>
    </lineage>
</organism>
<name>A0ABT1L8T0_9HYPH</name>
<evidence type="ECO:0000259" key="1">
    <source>
        <dbReference type="Pfam" id="PF00149"/>
    </source>
</evidence>
<gene>
    <name evidence="2" type="ORF">NK718_02830</name>
</gene>
<dbReference type="PANTHER" id="PTHR43143">
    <property type="entry name" value="METALLOPHOSPHOESTERASE, CALCINEURIN SUPERFAMILY"/>
    <property type="match status" value="1"/>
</dbReference>
<dbReference type="Gene3D" id="3.60.21.10">
    <property type="match status" value="1"/>
</dbReference>
<reference evidence="2 3" key="1">
    <citation type="submission" date="2022-07" db="EMBL/GenBank/DDBJ databases">
        <authorList>
            <person name="Li W.-J."/>
            <person name="Deng Q.-Q."/>
        </authorList>
    </citation>
    <scope>NUCLEOTIDE SEQUENCE [LARGE SCALE GENOMIC DNA]</scope>
    <source>
        <strain evidence="2 3">SYSU M60028</strain>
    </source>
</reference>
<dbReference type="InterPro" id="IPR051918">
    <property type="entry name" value="STPP_CPPED1"/>
</dbReference>
<feature type="domain" description="Calcineurin-like phosphoesterase" evidence="1">
    <location>
        <begin position="171"/>
        <end position="364"/>
    </location>
</feature>
<keyword evidence="3" id="KW-1185">Reference proteome</keyword>
<dbReference type="InterPro" id="IPR006311">
    <property type="entry name" value="TAT_signal"/>
</dbReference>
<comment type="caution">
    <text evidence="2">The sequence shown here is derived from an EMBL/GenBank/DDBJ whole genome shotgun (WGS) entry which is preliminary data.</text>
</comment>
<dbReference type="PROSITE" id="PS51318">
    <property type="entry name" value="TAT"/>
    <property type="match status" value="1"/>
</dbReference>
<accession>A0ABT1L8T0</accession>
<evidence type="ECO:0000313" key="3">
    <source>
        <dbReference type="Proteomes" id="UP001205890"/>
    </source>
</evidence>
<protein>
    <submittedName>
        <fullName evidence="2">Metallophosphoesterase</fullName>
    </submittedName>
</protein>
<dbReference type="EMBL" id="JANCLU010000002">
    <property type="protein sequence ID" value="MCP8937438.1"/>
    <property type="molecule type" value="Genomic_DNA"/>
</dbReference>
<dbReference type="RefSeq" id="WP_254738430.1">
    <property type="nucleotide sequence ID" value="NZ_JANCLU010000002.1"/>
</dbReference>
<sequence>MNEGSTRPDRPSAFRSGALDRRDLISALAALSVAPAALTSLAGSAAAQEPSGFSFLVYGDSRPMLYLPFKLEEREEAIKLLTVMFALILPEKVAEETVRREISLTYDPETHELVQIVMPLWTKSEITTLTVEKGWVTEASVEDIKLLPGVRRTIFRLFGGAWVAREIGAEIQSGKAQFIISTGDLVWWGYQGPTPSENPYWRLLHDNLLDRLPPPDAAMRATGLPGRVFPAVGNHEVWGDPAAQALLQVFPHLSQFGVSDKRLIYHFDLYGVRFIFLWTGKYDYRSPSSWDAERPQYEAQMAELKEWLEQAKTSGIRKVFISFHAPAFCRSSIGPIPEPQNPHRVIAPYARDLEIVVFNGHVHTTELYEVDGVKYLLLGNGGAEQDSILPGRMSIDVPENYPPDLYWKGQPRKEEYNYLRVHVQPGQRTRFTLSRFRPWSFEPFSTVNLFD</sequence>